<sequence length="359" mass="41884">MQNFLKTEILSKSLELLSKYPLCDSCLGRCFARLSLGHSNEERGKAIKILLLMEIDKAIKEHKIEDLSQIKEVLYNMGEISLTLYKNYFNDEFQNRSCYICDNRINEFKENFLKKALEKIGNNKTFVLGVKLTDELKNREEKFMVENQLFYYESIKNEIKRDVGKKLANMGFIPEFDNPQVELVYDMEYDTVIIFTKSKKYLAFYNRLSRGIPISSWVSKGGESLESLLSTQVVAPYSEASEYRIIDDYPLIIENITEKEINLQGFHITVVSKIAGKELSTIFTIKPTRRLYRVTVYSDEEIKEGIKIYDKIYDIFIEAKDFKELREKIKNYQLISIDLISTVGKSKLVADTYIKKNFS</sequence>
<dbReference type="Pfam" id="PF22023">
    <property type="entry name" value="Pus10_THUMP_arc"/>
    <property type="match status" value="1"/>
</dbReference>
<evidence type="ECO:0000313" key="3">
    <source>
        <dbReference type="Proteomes" id="UP000646844"/>
    </source>
</evidence>
<gene>
    <name evidence="2" type="ORF">HA332_02735</name>
</gene>
<dbReference type="AlphaFoldDB" id="A0A832WSH0"/>
<reference evidence="2" key="1">
    <citation type="journal article" date="2020" name="bioRxiv">
        <title>A rank-normalized archaeal taxonomy based on genome phylogeny resolves widespread incomplete and uneven classifications.</title>
        <authorList>
            <person name="Rinke C."/>
            <person name="Chuvochina M."/>
            <person name="Mussig A.J."/>
            <person name="Chaumeil P.-A."/>
            <person name="Waite D.W."/>
            <person name="Whitman W.B."/>
            <person name="Parks D.H."/>
            <person name="Hugenholtz P."/>
        </authorList>
    </citation>
    <scope>NUCLEOTIDE SEQUENCE</scope>
    <source>
        <strain evidence="2">UBA8838</strain>
    </source>
</reference>
<dbReference type="EMBL" id="DUJO01000012">
    <property type="protein sequence ID" value="HII73324.1"/>
    <property type="molecule type" value="Genomic_DNA"/>
</dbReference>
<keyword evidence="2" id="KW-0456">Lyase</keyword>
<proteinExistence type="predicted"/>
<accession>A0A832WSH0</accession>
<protein>
    <submittedName>
        <fullName evidence="2">Pseudouridylate synthase</fullName>
        <ecNumber evidence="2">4.2.1.70</ecNumber>
    </submittedName>
</protein>
<name>A0A832WSH0_9CREN</name>
<dbReference type="GO" id="GO:0004730">
    <property type="term" value="F:pseudouridylate synthase activity"/>
    <property type="evidence" value="ECO:0007669"/>
    <property type="project" value="UniProtKB-EC"/>
</dbReference>
<comment type="caution">
    <text evidence="2">The sequence shown here is derived from an EMBL/GenBank/DDBJ whole genome shotgun (WGS) entry which is preliminary data.</text>
</comment>
<dbReference type="InterPro" id="IPR055174">
    <property type="entry name" value="Pus10_THUMP_arc"/>
</dbReference>
<feature type="domain" description="Pus10 THUMP" evidence="1">
    <location>
        <begin position="123"/>
        <end position="186"/>
    </location>
</feature>
<organism evidence="2 3">
    <name type="scientific">Sulfurisphaera tokodaii</name>
    <dbReference type="NCBI Taxonomy" id="111955"/>
    <lineage>
        <taxon>Archaea</taxon>
        <taxon>Thermoproteota</taxon>
        <taxon>Thermoprotei</taxon>
        <taxon>Sulfolobales</taxon>
        <taxon>Sulfolobaceae</taxon>
        <taxon>Sulfurisphaera</taxon>
    </lineage>
</organism>
<evidence type="ECO:0000313" key="2">
    <source>
        <dbReference type="EMBL" id="HII73324.1"/>
    </source>
</evidence>
<dbReference type="EC" id="4.2.1.70" evidence="2"/>
<evidence type="ECO:0000259" key="1">
    <source>
        <dbReference type="Pfam" id="PF22023"/>
    </source>
</evidence>
<dbReference type="NCBIfam" id="NF011139">
    <property type="entry name" value="PRK14554.1-5"/>
    <property type="match status" value="1"/>
</dbReference>
<dbReference type="Proteomes" id="UP000646844">
    <property type="component" value="Unassembled WGS sequence"/>
</dbReference>